<organism evidence="6 7">
    <name type="scientific">Bradyrhizobium vignae</name>
    <dbReference type="NCBI Taxonomy" id="1549949"/>
    <lineage>
        <taxon>Bacteria</taxon>
        <taxon>Pseudomonadati</taxon>
        <taxon>Pseudomonadota</taxon>
        <taxon>Alphaproteobacteria</taxon>
        <taxon>Hyphomicrobiales</taxon>
        <taxon>Nitrobacteraceae</taxon>
        <taxon>Bradyrhizobium</taxon>
    </lineage>
</organism>
<dbReference type="InterPro" id="IPR006311">
    <property type="entry name" value="TAT_signal"/>
</dbReference>
<dbReference type="PROSITE" id="PS51318">
    <property type="entry name" value="TAT"/>
    <property type="match status" value="1"/>
</dbReference>
<dbReference type="CDD" id="cd13589">
    <property type="entry name" value="PBP2_polyamine_RpCGA009"/>
    <property type="match status" value="1"/>
</dbReference>
<evidence type="ECO:0000256" key="1">
    <source>
        <dbReference type="ARBA" id="ARBA00004418"/>
    </source>
</evidence>
<comment type="caution">
    <text evidence="6">The sequence shown here is derived from an EMBL/GenBank/DDBJ whole genome shotgun (WGS) entry which is preliminary data.</text>
</comment>
<comment type="subcellular location">
    <subcellularLocation>
        <location evidence="1">Periplasm</location>
    </subcellularLocation>
</comment>
<protein>
    <submittedName>
        <fullName evidence="6">ABC transporter substrate-binding protein</fullName>
    </submittedName>
</protein>
<evidence type="ECO:0000256" key="4">
    <source>
        <dbReference type="ARBA" id="ARBA00022729"/>
    </source>
</evidence>
<dbReference type="PANTHER" id="PTHR30006">
    <property type="entry name" value="THIAMINE-BINDING PERIPLASMIC PROTEIN-RELATED"/>
    <property type="match status" value="1"/>
</dbReference>
<keyword evidence="4" id="KW-0732">Signal</keyword>
<evidence type="ECO:0000256" key="3">
    <source>
        <dbReference type="ARBA" id="ARBA00022448"/>
    </source>
</evidence>
<dbReference type="InterPro" id="IPR006059">
    <property type="entry name" value="SBP"/>
</dbReference>
<keyword evidence="7" id="KW-1185">Reference proteome</keyword>
<dbReference type="Proteomes" id="UP000669317">
    <property type="component" value="Unassembled WGS sequence"/>
</dbReference>
<keyword evidence="5" id="KW-0574">Periplasm</keyword>
<name>A0ABS3ZRU6_9BRAD</name>
<evidence type="ECO:0000256" key="2">
    <source>
        <dbReference type="ARBA" id="ARBA00008520"/>
    </source>
</evidence>
<dbReference type="RefSeq" id="WP_209294684.1">
    <property type="nucleotide sequence ID" value="NZ_JAGIKT010000011.1"/>
</dbReference>
<comment type="similarity">
    <text evidence="2">Belongs to the bacterial solute-binding protein 1 family.</text>
</comment>
<evidence type="ECO:0000313" key="6">
    <source>
        <dbReference type="EMBL" id="MBP0110867.1"/>
    </source>
</evidence>
<dbReference type="EMBL" id="JAGIKT010000011">
    <property type="protein sequence ID" value="MBP0110867.1"/>
    <property type="molecule type" value="Genomic_DNA"/>
</dbReference>
<accession>A0ABS3ZRU6</accession>
<keyword evidence="3" id="KW-0813">Transport</keyword>
<proteinExistence type="inferred from homology"/>
<sequence length="367" mass="40652">MSVLMNRRRLMQASSSALMIGALTPTTGRAWASSNELRVAVGGGDWGKANVQAYVKPFEAETGIKVTAITDDSTLALLELMVTTKNVTVDVMDLSANSTRVASAKGQLEPIDYSIYKKDELDGIVDFAKEPFGVGALIYANVMVYNTQKFPPGKPRPTSWAEFWDVDKFPGVRVLQSGQRGSEGSWEEALLADGMPANAVYPMDIDRVFRSLDRVKPHIRKWWTVGSEIQQIMHDKSADLVNAFDGRAGLLIDQGAPLEINRKQSKLIWDYWTIPKGSPNAANAQKFVEFATRADRQAAFAQLIAYGPTNRNAFKLIPENVARKLASHPDYLATSIPMNAKWYAEVGAGGLSNAERLRQRWNEWVLL</sequence>
<gene>
    <name evidence="6" type="ORF">JWS04_07120</name>
</gene>
<dbReference type="Gene3D" id="3.40.190.10">
    <property type="entry name" value="Periplasmic binding protein-like II"/>
    <property type="match status" value="2"/>
</dbReference>
<evidence type="ECO:0000256" key="5">
    <source>
        <dbReference type="ARBA" id="ARBA00022764"/>
    </source>
</evidence>
<dbReference type="PANTHER" id="PTHR30006:SF3">
    <property type="entry name" value="THIAMINE-BINDING PERIPLASMIC PROTEIN"/>
    <property type="match status" value="1"/>
</dbReference>
<dbReference type="Pfam" id="PF13416">
    <property type="entry name" value="SBP_bac_8"/>
    <property type="match status" value="1"/>
</dbReference>
<reference evidence="6 7" key="1">
    <citation type="submission" date="2021-03" db="EMBL/GenBank/DDBJ databases">
        <title>Genome Sequence of Bradyrhizobium vignae strain ISRA400.</title>
        <authorList>
            <person name="Tisa L.S."/>
            <person name="Svistoonoff S."/>
            <person name="Hocher V."/>
            <person name="Fall S."/>
            <person name="Zaiya A."/>
            <person name="Naing D."/>
            <person name="Niang N."/>
            <person name="Diouf A."/>
            <person name="Dasylva M.C."/>
            <person name="Toure O."/>
            <person name="Gueye M."/>
            <person name="Gully D."/>
            <person name="Tisseyre P."/>
            <person name="Simpson S."/>
            <person name="Morris K."/>
            <person name="Thomas W.K."/>
        </authorList>
    </citation>
    <scope>NUCLEOTIDE SEQUENCE [LARGE SCALE GENOMIC DNA]</scope>
    <source>
        <strain evidence="6 7">ISRA400</strain>
    </source>
</reference>
<evidence type="ECO:0000313" key="7">
    <source>
        <dbReference type="Proteomes" id="UP000669317"/>
    </source>
</evidence>
<dbReference type="SUPFAM" id="SSF53850">
    <property type="entry name" value="Periplasmic binding protein-like II"/>
    <property type="match status" value="1"/>
</dbReference>